<dbReference type="AlphaFoldDB" id="A0A8J8B9Q7"/>
<dbReference type="PANTHER" id="PTHR43685:SF5">
    <property type="entry name" value="GLYCOSYLTRANSFERASE EPSE-RELATED"/>
    <property type="match status" value="1"/>
</dbReference>
<dbReference type="InterPro" id="IPR001173">
    <property type="entry name" value="Glyco_trans_2-like"/>
</dbReference>
<name>A0A8J8B9Q7_9ACTN</name>
<dbReference type="InterPro" id="IPR050834">
    <property type="entry name" value="Glycosyltransf_2"/>
</dbReference>
<evidence type="ECO:0000313" key="6">
    <source>
        <dbReference type="Proteomes" id="UP000677913"/>
    </source>
</evidence>
<feature type="domain" description="Glycosyltransferase 2-like" evidence="4">
    <location>
        <begin position="5"/>
        <end position="111"/>
    </location>
</feature>
<dbReference type="EMBL" id="JAGSXH010000007">
    <property type="protein sequence ID" value="MBS2962092.1"/>
    <property type="molecule type" value="Genomic_DNA"/>
</dbReference>
<dbReference type="InterPro" id="IPR029044">
    <property type="entry name" value="Nucleotide-diphossugar_trans"/>
</dbReference>
<gene>
    <name evidence="5" type="ORF">KGA66_03465</name>
</gene>
<keyword evidence="6" id="KW-1185">Reference proteome</keyword>
<dbReference type="GO" id="GO:0016757">
    <property type="term" value="F:glycosyltransferase activity"/>
    <property type="evidence" value="ECO:0007669"/>
    <property type="project" value="UniProtKB-KW"/>
</dbReference>
<dbReference type="Gene3D" id="3.90.550.10">
    <property type="entry name" value="Spore Coat Polysaccharide Biosynthesis Protein SpsA, Chain A"/>
    <property type="match status" value="1"/>
</dbReference>
<evidence type="ECO:0000259" key="4">
    <source>
        <dbReference type="Pfam" id="PF00535"/>
    </source>
</evidence>
<evidence type="ECO:0000256" key="3">
    <source>
        <dbReference type="ARBA" id="ARBA00022679"/>
    </source>
</evidence>
<evidence type="ECO:0000256" key="1">
    <source>
        <dbReference type="ARBA" id="ARBA00006739"/>
    </source>
</evidence>
<evidence type="ECO:0000256" key="2">
    <source>
        <dbReference type="ARBA" id="ARBA00022676"/>
    </source>
</evidence>
<keyword evidence="2" id="KW-0328">Glycosyltransferase</keyword>
<sequence length="260" mass="28436">MNTISVLTPVYQPEPEYLTAAYDALAAQDLPAGWQWEWVVQEDGETGRARAILPDDERISFGFNPHGGVAITRNLALARAKGHLIKNLDQDDQLTTGSLARDIAVLEAKPDVQWTTSRVLDLMPDGSTIGFDNDPPTGRLYPGQILKHWREHNYRLPVHPTTVCIRRNLVTAVGGWMSVPGSDDTGMLIAASMLGTGYFIGEVGLLYRKWPGQVSAQPEHKEATTWTLRMQLISERADAIAELAKQQPASVTSPAAPTAG</sequence>
<reference evidence="5" key="1">
    <citation type="submission" date="2021-04" db="EMBL/GenBank/DDBJ databases">
        <title>Genome based classification of Actinospica acidithermotolerans sp. nov., an actinobacterium isolated from an Indonesian hot spring.</title>
        <authorList>
            <person name="Kusuma A.B."/>
            <person name="Putra K.E."/>
            <person name="Nafisah S."/>
            <person name="Loh J."/>
            <person name="Nouioui I."/>
            <person name="Goodfellow M."/>
        </authorList>
    </citation>
    <scope>NUCLEOTIDE SEQUENCE</scope>
    <source>
        <strain evidence="5">DSM 45618</strain>
    </source>
</reference>
<keyword evidence="3" id="KW-0808">Transferase</keyword>
<dbReference type="PANTHER" id="PTHR43685">
    <property type="entry name" value="GLYCOSYLTRANSFERASE"/>
    <property type="match status" value="1"/>
</dbReference>
<dbReference type="Pfam" id="PF00535">
    <property type="entry name" value="Glycos_transf_2"/>
    <property type="match status" value="1"/>
</dbReference>
<comment type="caution">
    <text evidence="5">The sequence shown here is derived from an EMBL/GenBank/DDBJ whole genome shotgun (WGS) entry which is preliminary data.</text>
</comment>
<comment type="similarity">
    <text evidence="1">Belongs to the glycosyltransferase 2 family.</text>
</comment>
<accession>A0A8J8B9Q7</accession>
<protein>
    <submittedName>
        <fullName evidence="5">Glycosyltransferase</fullName>
    </submittedName>
</protein>
<proteinExistence type="inferred from homology"/>
<dbReference type="SUPFAM" id="SSF53448">
    <property type="entry name" value="Nucleotide-diphospho-sugar transferases"/>
    <property type="match status" value="1"/>
</dbReference>
<dbReference type="Proteomes" id="UP000677913">
    <property type="component" value="Unassembled WGS sequence"/>
</dbReference>
<organism evidence="5 6">
    <name type="scientific">Actinocrinis puniceicyclus</name>
    <dbReference type="NCBI Taxonomy" id="977794"/>
    <lineage>
        <taxon>Bacteria</taxon>
        <taxon>Bacillati</taxon>
        <taxon>Actinomycetota</taxon>
        <taxon>Actinomycetes</taxon>
        <taxon>Catenulisporales</taxon>
        <taxon>Actinospicaceae</taxon>
        <taxon>Actinocrinis</taxon>
    </lineage>
</organism>
<dbReference type="RefSeq" id="WP_211464390.1">
    <property type="nucleotide sequence ID" value="NZ_JAGSXH010000007.1"/>
</dbReference>
<evidence type="ECO:0000313" key="5">
    <source>
        <dbReference type="EMBL" id="MBS2962092.1"/>
    </source>
</evidence>